<evidence type="ECO:0000313" key="2">
    <source>
        <dbReference type="EMBL" id="KAF7362730.1"/>
    </source>
</evidence>
<comment type="caution">
    <text evidence="2">The sequence shown here is derived from an EMBL/GenBank/DDBJ whole genome shotgun (WGS) entry which is preliminary data.</text>
</comment>
<proteinExistence type="predicted"/>
<protein>
    <recommendedName>
        <fullName evidence="4">F-box domain-containing protein</fullName>
    </recommendedName>
</protein>
<evidence type="ECO:0008006" key="4">
    <source>
        <dbReference type="Google" id="ProtNLM"/>
    </source>
</evidence>
<dbReference type="EMBL" id="JACAZI010000004">
    <property type="protein sequence ID" value="KAF7362730.1"/>
    <property type="molecule type" value="Genomic_DNA"/>
</dbReference>
<dbReference type="Proteomes" id="UP000620124">
    <property type="component" value="Unassembled WGS sequence"/>
</dbReference>
<organism evidence="2 3">
    <name type="scientific">Mycena venus</name>
    <dbReference type="NCBI Taxonomy" id="2733690"/>
    <lineage>
        <taxon>Eukaryota</taxon>
        <taxon>Fungi</taxon>
        <taxon>Dikarya</taxon>
        <taxon>Basidiomycota</taxon>
        <taxon>Agaricomycotina</taxon>
        <taxon>Agaricomycetes</taxon>
        <taxon>Agaricomycetidae</taxon>
        <taxon>Agaricales</taxon>
        <taxon>Marasmiineae</taxon>
        <taxon>Mycenaceae</taxon>
        <taxon>Mycena</taxon>
    </lineage>
</organism>
<gene>
    <name evidence="2" type="ORF">MVEN_00622300</name>
</gene>
<dbReference type="AlphaFoldDB" id="A0A8H6YKD1"/>
<dbReference type="InterPro" id="IPR032675">
    <property type="entry name" value="LRR_dom_sf"/>
</dbReference>
<keyword evidence="3" id="KW-1185">Reference proteome</keyword>
<name>A0A8H6YKD1_9AGAR</name>
<evidence type="ECO:0000256" key="1">
    <source>
        <dbReference type="SAM" id="SignalP"/>
    </source>
</evidence>
<dbReference type="Gene3D" id="3.80.10.10">
    <property type="entry name" value="Ribonuclease Inhibitor"/>
    <property type="match status" value="1"/>
</dbReference>
<feature type="signal peptide" evidence="1">
    <location>
        <begin position="1"/>
        <end position="25"/>
    </location>
</feature>
<sequence>MRFGRFKKLYFVFLTACRLMSGVKTGPVSTSTDSPVGLGEALTFYMHRVRFLTCSDDSLPLAPDLSSLFDILCVSLPTPHLFPNLRNLRWIFYESPYLSQVSLLLSPTITHIALGSFHSIFHFTMLPPLALKCPSLTHVELIQEDESEGASSVSSFVCGLKRIQSLELDHLDQSAFDHLSYLRYLRTLTLGKPEVFEPNGSSTRNPHKNTFRSLRALRLEEAPSQSIFAFICSLSRCPLESLEIDIDQRPDDGLMKKINVALKIHLPPASLTKLCITNVLEPAQKSPIGIETLRYLFHFKNLTHMELRLAMAIHVDDDAVLSLAGAWPHLRHLVLSSTVSDDPPRRPTLHSLVFLAHRCPHLERLEMSIDASQVPKMDNSVPRRVLQYALVAWDVANSSIESPLPVARFLSGLFPKLTILGTDDIWDEEVSDRWIDVEDALPICHEMREEERYWQQQVPCDRPHRESSVEV</sequence>
<dbReference type="OrthoDB" id="3543113at2759"/>
<accession>A0A8H6YKD1</accession>
<dbReference type="SUPFAM" id="SSF52047">
    <property type="entry name" value="RNI-like"/>
    <property type="match status" value="1"/>
</dbReference>
<evidence type="ECO:0000313" key="3">
    <source>
        <dbReference type="Proteomes" id="UP000620124"/>
    </source>
</evidence>
<reference evidence="2" key="1">
    <citation type="submission" date="2020-05" db="EMBL/GenBank/DDBJ databases">
        <title>Mycena genomes resolve the evolution of fungal bioluminescence.</title>
        <authorList>
            <person name="Tsai I.J."/>
        </authorList>
    </citation>
    <scope>NUCLEOTIDE SEQUENCE</scope>
    <source>
        <strain evidence="2">CCC161011</strain>
    </source>
</reference>
<feature type="chain" id="PRO_5034779529" description="F-box domain-containing protein" evidence="1">
    <location>
        <begin position="26"/>
        <end position="471"/>
    </location>
</feature>
<keyword evidence="1" id="KW-0732">Signal</keyword>